<evidence type="ECO:0000313" key="3">
    <source>
        <dbReference type="EMBL" id="KAJ7745338.1"/>
    </source>
</evidence>
<dbReference type="Proteomes" id="UP001215598">
    <property type="component" value="Unassembled WGS sequence"/>
</dbReference>
<keyword evidence="1" id="KW-0175">Coiled coil</keyword>
<sequence length="329" mass="37270">MQAALVWILELGSPHVPILSAIQFKPSMTVWESRYSKLSIDTAVEQLLSRTPVYNILRPLSYALNISPVLAFCNLSLSRTFVDLETEQAINHLLFAAGRPPPALAALEQRIYNLIRSSTDIPLAESLKTVNASGFTRDLPSYTQQDTGIFTGVVARYKLAQSSEPNPKDPTNRRTMSETNLLLEQTEEREKRLSEKVETLTQENLALSTSLEESERRRQNAAFEYFLEVENTSRDLKRKYEEESESVARNYDDLKTRHSQAHERIKELEHERSIRDREFSERLDAAETLVATLQDKLSQSETVLSRGLPVLLASVKDILGGLGSRIDFS</sequence>
<proteinExistence type="predicted"/>
<feature type="coiled-coil region" evidence="1">
    <location>
        <begin position="176"/>
        <end position="303"/>
    </location>
</feature>
<evidence type="ECO:0000313" key="2">
    <source>
        <dbReference type="EMBL" id="KAJ7715897.1"/>
    </source>
</evidence>
<feature type="non-terminal residue" evidence="2">
    <location>
        <position position="1"/>
    </location>
</feature>
<evidence type="ECO:0000313" key="4">
    <source>
        <dbReference type="Proteomes" id="UP001215598"/>
    </source>
</evidence>
<dbReference type="EMBL" id="JARKIB010000300">
    <property type="protein sequence ID" value="KAJ7715897.1"/>
    <property type="molecule type" value="Genomic_DNA"/>
</dbReference>
<reference evidence="2" key="1">
    <citation type="submission" date="2023-03" db="EMBL/GenBank/DDBJ databases">
        <title>Massive genome expansion in bonnet fungi (Mycena s.s.) driven by repeated elements and novel gene families across ecological guilds.</title>
        <authorList>
            <consortium name="Lawrence Berkeley National Laboratory"/>
            <person name="Harder C.B."/>
            <person name="Miyauchi S."/>
            <person name="Viragh M."/>
            <person name="Kuo A."/>
            <person name="Thoen E."/>
            <person name="Andreopoulos B."/>
            <person name="Lu D."/>
            <person name="Skrede I."/>
            <person name="Drula E."/>
            <person name="Henrissat B."/>
            <person name="Morin E."/>
            <person name="Kohler A."/>
            <person name="Barry K."/>
            <person name="LaButti K."/>
            <person name="Morin E."/>
            <person name="Salamov A."/>
            <person name="Lipzen A."/>
            <person name="Mereny Z."/>
            <person name="Hegedus B."/>
            <person name="Baldrian P."/>
            <person name="Stursova M."/>
            <person name="Weitz H."/>
            <person name="Taylor A."/>
            <person name="Grigoriev I.V."/>
            <person name="Nagy L.G."/>
            <person name="Martin F."/>
            <person name="Kauserud H."/>
        </authorList>
    </citation>
    <scope>NUCLEOTIDE SEQUENCE</scope>
    <source>
        <strain evidence="2">CBHHK182m</strain>
    </source>
</reference>
<dbReference type="AlphaFoldDB" id="A0AAD7H9U3"/>
<evidence type="ECO:0000256" key="1">
    <source>
        <dbReference type="SAM" id="Coils"/>
    </source>
</evidence>
<organism evidence="2 4">
    <name type="scientific">Mycena metata</name>
    <dbReference type="NCBI Taxonomy" id="1033252"/>
    <lineage>
        <taxon>Eukaryota</taxon>
        <taxon>Fungi</taxon>
        <taxon>Dikarya</taxon>
        <taxon>Basidiomycota</taxon>
        <taxon>Agaricomycotina</taxon>
        <taxon>Agaricomycetes</taxon>
        <taxon>Agaricomycetidae</taxon>
        <taxon>Agaricales</taxon>
        <taxon>Marasmiineae</taxon>
        <taxon>Mycenaceae</taxon>
        <taxon>Mycena</taxon>
    </lineage>
</organism>
<comment type="caution">
    <text evidence="2">The sequence shown here is derived from an EMBL/GenBank/DDBJ whole genome shotgun (WGS) entry which is preliminary data.</text>
</comment>
<gene>
    <name evidence="3" type="ORF">B0H16DRAFT_1558546</name>
    <name evidence="2" type="ORF">B0H16DRAFT_1614975</name>
</gene>
<dbReference type="EMBL" id="JARKIB010000083">
    <property type="protein sequence ID" value="KAJ7745338.1"/>
    <property type="molecule type" value="Genomic_DNA"/>
</dbReference>
<protein>
    <submittedName>
        <fullName evidence="2">Uncharacterized protein</fullName>
    </submittedName>
</protein>
<accession>A0AAD7H9U3</accession>
<keyword evidence="4" id="KW-1185">Reference proteome</keyword>
<name>A0AAD7H9U3_9AGAR</name>